<gene>
    <name evidence="2" type="ORF">D7M11_28045</name>
</gene>
<evidence type="ECO:0000313" key="3">
    <source>
        <dbReference type="Proteomes" id="UP000282311"/>
    </source>
</evidence>
<dbReference type="PANTHER" id="PTHR32060:SF22">
    <property type="entry name" value="CARBOXYL-TERMINAL-PROCESSING PEPTIDASE 3, CHLOROPLASTIC"/>
    <property type="match status" value="1"/>
</dbReference>
<dbReference type="Proteomes" id="UP000282311">
    <property type="component" value="Unassembled WGS sequence"/>
</dbReference>
<dbReference type="AlphaFoldDB" id="A0A3B0BKE7"/>
<sequence>MAVAASTSRASLILYFSVPARRLRVMYTGGVIVIIWEMSEFMEQTMPMEQKWFILSKVFQSIPLYFAHWEAALFRKEQLDEQYRELLAACIAADDEKSFTLLMMQFMAKLNNGHTGFFPNLKQRGEPLGLHATPVRDAWLVTRSMLDGVVCGDRVCLVDGRSPDNWYEELQAYIPVGNPESKRRQLFHMLALVLNRTYTLSIEDRSGRRIERRVEREQLGEAGGSSEGTTGKWIEEGQIAYIRIPSFGSTDYEGKALELLSSYEGAQALIVDVRGNGGGSTPSKLIHRLMDRPYRWYAEMTPLHIGIHTLQAVKGWNNQYYDSSVLMHRPYQQPDESAYTGRLVLLADRGTGSAAEDFVMPFKDTGRATIVGQATFGSTGQPFYYEFTNGMSFRISTKRAFLPDGSPFEGVGIAPDIELLPTRDDLYDDRDPVLEKALELCKLN</sequence>
<dbReference type="GO" id="GO:0004175">
    <property type="term" value="F:endopeptidase activity"/>
    <property type="evidence" value="ECO:0007669"/>
    <property type="project" value="TreeGrafter"/>
</dbReference>
<evidence type="ECO:0000313" key="2">
    <source>
        <dbReference type="EMBL" id="RKN73002.1"/>
    </source>
</evidence>
<dbReference type="GO" id="GO:0006508">
    <property type="term" value="P:proteolysis"/>
    <property type="evidence" value="ECO:0007669"/>
    <property type="project" value="InterPro"/>
</dbReference>
<dbReference type="GO" id="GO:0030288">
    <property type="term" value="C:outer membrane-bounded periplasmic space"/>
    <property type="evidence" value="ECO:0007669"/>
    <property type="project" value="TreeGrafter"/>
</dbReference>
<reference evidence="2 3" key="1">
    <citation type="journal article" date="2007" name="Int. J. Syst. Evol. Microbiol.">
        <title>Paenibacillus ginsengarvi sp. nov., isolated from soil from ginseng cultivation.</title>
        <authorList>
            <person name="Yoon M.H."/>
            <person name="Ten L.N."/>
            <person name="Im W.T."/>
        </authorList>
    </citation>
    <scope>NUCLEOTIDE SEQUENCE [LARGE SCALE GENOMIC DNA]</scope>
    <source>
        <strain evidence="2 3">KCTC 13059</strain>
    </source>
</reference>
<accession>A0A3B0BKE7</accession>
<dbReference type="InterPro" id="IPR029045">
    <property type="entry name" value="ClpP/crotonase-like_dom_sf"/>
</dbReference>
<dbReference type="PANTHER" id="PTHR32060">
    <property type="entry name" value="TAIL-SPECIFIC PROTEASE"/>
    <property type="match status" value="1"/>
</dbReference>
<organism evidence="2 3">
    <name type="scientific">Paenibacillus ginsengarvi</name>
    <dbReference type="NCBI Taxonomy" id="400777"/>
    <lineage>
        <taxon>Bacteria</taxon>
        <taxon>Bacillati</taxon>
        <taxon>Bacillota</taxon>
        <taxon>Bacilli</taxon>
        <taxon>Bacillales</taxon>
        <taxon>Paenibacillaceae</taxon>
        <taxon>Paenibacillus</taxon>
    </lineage>
</organism>
<dbReference type="Gene3D" id="3.90.226.10">
    <property type="entry name" value="2-enoyl-CoA Hydratase, Chain A, domain 1"/>
    <property type="match status" value="1"/>
</dbReference>
<dbReference type="InterPro" id="IPR005151">
    <property type="entry name" value="Tail-specific_protease"/>
</dbReference>
<keyword evidence="3" id="KW-1185">Reference proteome</keyword>
<dbReference type="EMBL" id="RBAH01000026">
    <property type="protein sequence ID" value="RKN73002.1"/>
    <property type="molecule type" value="Genomic_DNA"/>
</dbReference>
<dbReference type="Pfam" id="PF03572">
    <property type="entry name" value="Peptidase_S41"/>
    <property type="match status" value="1"/>
</dbReference>
<protein>
    <recommendedName>
        <fullName evidence="1">Tail specific protease domain-containing protein</fullName>
    </recommendedName>
</protein>
<comment type="caution">
    <text evidence="2">The sequence shown here is derived from an EMBL/GenBank/DDBJ whole genome shotgun (WGS) entry which is preliminary data.</text>
</comment>
<dbReference type="SUPFAM" id="SSF52096">
    <property type="entry name" value="ClpP/crotonase"/>
    <property type="match status" value="1"/>
</dbReference>
<name>A0A3B0BKE7_9BACL</name>
<dbReference type="GO" id="GO:0007165">
    <property type="term" value="P:signal transduction"/>
    <property type="evidence" value="ECO:0007669"/>
    <property type="project" value="TreeGrafter"/>
</dbReference>
<feature type="domain" description="Tail specific protease" evidence="1">
    <location>
        <begin position="185"/>
        <end position="420"/>
    </location>
</feature>
<evidence type="ECO:0000259" key="1">
    <source>
        <dbReference type="SMART" id="SM00245"/>
    </source>
</evidence>
<dbReference type="SMART" id="SM00245">
    <property type="entry name" value="TSPc"/>
    <property type="match status" value="1"/>
</dbReference>
<dbReference type="GO" id="GO:0008236">
    <property type="term" value="F:serine-type peptidase activity"/>
    <property type="evidence" value="ECO:0007669"/>
    <property type="project" value="InterPro"/>
</dbReference>
<dbReference type="CDD" id="cd07562">
    <property type="entry name" value="Peptidase_S41_TRI"/>
    <property type="match status" value="1"/>
</dbReference>
<proteinExistence type="predicted"/>